<keyword evidence="8" id="KW-1185">Reference proteome</keyword>
<dbReference type="AlphaFoldDB" id="A0A2S5BE33"/>
<sequence length="444" mass="48772">MSLQDPLLLLRQALSSGQAVSLRSSAGAEVFNLKDADEIVFGHGDKKQAFPKTTATRYLSDPKASVEDPAAPTYDLATLLLGYNERNAPLGEYLKKANEAGVPFISTTDRRAVCNWLGGEGDVDGPTGRIRPLPAGAKRGADDEGAATAGTSAGGAAPPTKKARYVPDRDDQEKVKRMLGVIDGPAYGFLVGPNEPKVERSGGAYHTRETVLRGERINNFESVRALVAPRLKQMKEDLGKRQPAQPVAPIAAKQQKKKQLNPIIMISPSSTALITMHNVKQLLEEARFVPSDDARREAAGASTAYVAEDVIQINHARATGTVGGAGNETRNARYFVVDSVEALSKFGGAGKLDEAWDRVVCVMTTGQEWQFKPYKWKEPKELFHNVKGVYPQWTTDPPNAKIRSWNVNELRIDRTKRHIDKSTVADFWRQLEGWIQNNKPWLSF</sequence>
<name>A0A2S5BE33_9BASI</name>
<dbReference type="GO" id="GO:0016593">
    <property type="term" value="C:Cdc73/Paf1 complex"/>
    <property type="evidence" value="ECO:0007669"/>
    <property type="project" value="InterPro"/>
</dbReference>
<dbReference type="FunFam" id="3.40.50.11990:FF:000004">
    <property type="entry name" value="Potential RNA Pol II elongation accessory factor"/>
    <property type="match status" value="1"/>
</dbReference>
<evidence type="ECO:0000256" key="2">
    <source>
        <dbReference type="ARBA" id="ARBA00010427"/>
    </source>
</evidence>
<keyword evidence="4" id="KW-0539">Nucleus</keyword>
<dbReference type="InterPro" id="IPR038103">
    <property type="entry name" value="CDC73_C_sf"/>
</dbReference>
<accession>A0A2S5BE33</accession>
<dbReference type="PANTHER" id="PTHR12466:SF8">
    <property type="entry name" value="PARAFIBROMIN"/>
    <property type="match status" value="1"/>
</dbReference>
<feature type="domain" description="Cell division control protein 73 C-terminal" evidence="6">
    <location>
        <begin position="259"/>
        <end position="434"/>
    </location>
</feature>
<dbReference type="GO" id="GO:0006368">
    <property type="term" value="P:transcription elongation by RNA polymerase II"/>
    <property type="evidence" value="ECO:0007669"/>
    <property type="project" value="InterPro"/>
</dbReference>
<dbReference type="Proteomes" id="UP000237144">
    <property type="component" value="Unassembled WGS sequence"/>
</dbReference>
<evidence type="ECO:0000256" key="5">
    <source>
        <dbReference type="SAM" id="MobiDB-lite"/>
    </source>
</evidence>
<dbReference type="EMBL" id="PJQD01000020">
    <property type="protein sequence ID" value="POY75035.1"/>
    <property type="molecule type" value="Genomic_DNA"/>
</dbReference>
<dbReference type="PANTHER" id="PTHR12466">
    <property type="entry name" value="CDC73 DOMAIN PROTEIN"/>
    <property type="match status" value="1"/>
</dbReference>
<evidence type="ECO:0000256" key="1">
    <source>
        <dbReference type="ARBA" id="ARBA00004123"/>
    </source>
</evidence>
<proteinExistence type="inferred from homology"/>
<evidence type="ECO:0000259" key="6">
    <source>
        <dbReference type="Pfam" id="PF05179"/>
    </source>
</evidence>
<comment type="caution">
    <text evidence="7">The sequence shown here is derived from an EMBL/GenBank/DDBJ whole genome shotgun (WGS) entry which is preliminary data.</text>
</comment>
<evidence type="ECO:0000256" key="4">
    <source>
        <dbReference type="ARBA" id="ARBA00023242"/>
    </source>
</evidence>
<dbReference type="Gene3D" id="3.40.50.11990">
    <property type="entry name" value="RNA polymerase II accessory factor, Cdc73 C-terminal domain"/>
    <property type="match status" value="1"/>
</dbReference>
<keyword evidence="3" id="KW-0804">Transcription</keyword>
<comment type="subcellular location">
    <subcellularLocation>
        <location evidence="1">Nucleus</location>
    </subcellularLocation>
</comment>
<dbReference type="STRING" id="741276.A0A2S5BE33"/>
<evidence type="ECO:0000313" key="8">
    <source>
        <dbReference type="Proteomes" id="UP000237144"/>
    </source>
</evidence>
<protein>
    <recommendedName>
        <fullName evidence="6">Cell division control protein 73 C-terminal domain-containing protein</fullName>
    </recommendedName>
</protein>
<organism evidence="7 8">
    <name type="scientific">Rhodotorula taiwanensis</name>
    <dbReference type="NCBI Taxonomy" id="741276"/>
    <lineage>
        <taxon>Eukaryota</taxon>
        <taxon>Fungi</taxon>
        <taxon>Dikarya</taxon>
        <taxon>Basidiomycota</taxon>
        <taxon>Pucciniomycotina</taxon>
        <taxon>Microbotryomycetes</taxon>
        <taxon>Sporidiobolales</taxon>
        <taxon>Sporidiobolaceae</taxon>
        <taxon>Rhodotorula</taxon>
    </lineage>
</organism>
<dbReference type="GO" id="GO:0032968">
    <property type="term" value="P:positive regulation of transcription elongation by RNA polymerase II"/>
    <property type="evidence" value="ECO:0007669"/>
    <property type="project" value="TreeGrafter"/>
</dbReference>
<dbReference type="OrthoDB" id="2186602at2759"/>
<gene>
    <name evidence="7" type="ORF">BMF94_2011</name>
</gene>
<feature type="compositionally biased region" description="Low complexity" evidence="5">
    <location>
        <begin position="146"/>
        <end position="157"/>
    </location>
</feature>
<dbReference type="InterPro" id="IPR031336">
    <property type="entry name" value="CDC73_C"/>
</dbReference>
<comment type="similarity">
    <text evidence="2">Belongs to the CDC73 family.</text>
</comment>
<dbReference type="InterPro" id="IPR007852">
    <property type="entry name" value="Cdc73/Parafibromin"/>
</dbReference>
<reference evidence="7 8" key="1">
    <citation type="journal article" date="2018" name="Front. Microbiol.">
        <title>Prospects for Fungal Bioremediation of Acidic Radioactive Waste Sites: Characterization and Genome Sequence of Rhodotorula taiwanensis MD1149.</title>
        <authorList>
            <person name="Tkavc R."/>
            <person name="Matrosova V.Y."/>
            <person name="Grichenko O.E."/>
            <person name="Gostincar C."/>
            <person name="Volpe R.P."/>
            <person name="Klimenkova P."/>
            <person name="Gaidamakova E.K."/>
            <person name="Zhou C.E."/>
            <person name="Stewart B.J."/>
            <person name="Lyman M.G."/>
            <person name="Malfatti S.A."/>
            <person name="Rubinfeld B."/>
            <person name="Courtot M."/>
            <person name="Singh J."/>
            <person name="Dalgard C.L."/>
            <person name="Hamilton T."/>
            <person name="Frey K.G."/>
            <person name="Gunde-Cimerman N."/>
            <person name="Dugan L."/>
            <person name="Daly M.J."/>
        </authorList>
    </citation>
    <scope>NUCLEOTIDE SEQUENCE [LARGE SCALE GENOMIC DNA]</scope>
    <source>
        <strain evidence="7 8">MD1149</strain>
    </source>
</reference>
<dbReference type="Pfam" id="PF05179">
    <property type="entry name" value="CDC73_C"/>
    <property type="match status" value="1"/>
</dbReference>
<dbReference type="GO" id="GO:0000993">
    <property type="term" value="F:RNA polymerase II complex binding"/>
    <property type="evidence" value="ECO:0007669"/>
    <property type="project" value="TreeGrafter"/>
</dbReference>
<evidence type="ECO:0000256" key="3">
    <source>
        <dbReference type="ARBA" id="ARBA00023163"/>
    </source>
</evidence>
<feature type="region of interest" description="Disordered" evidence="5">
    <location>
        <begin position="124"/>
        <end position="172"/>
    </location>
</feature>
<evidence type="ECO:0000313" key="7">
    <source>
        <dbReference type="EMBL" id="POY75035.1"/>
    </source>
</evidence>